<proteinExistence type="predicted"/>
<evidence type="ECO:0008006" key="4">
    <source>
        <dbReference type="Google" id="ProtNLM"/>
    </source>
</evidence>
<name>A0ABP7HAV6_9ACTN</name>
<dbReference type="InterPro" id="IPR049762">
    <property type="entry name" value="PoNe_dom"/>
</dbReference>
<feature type="compositionally biased region" description="Basic and acidic residues" evidence="1">
    <location>
        <begin position="769"/>
        <end position="781"/>
    </location>
</feature>
<reference evidence="3" key="1">
    <citation type="journal article" date="2019" name="Int. J. Syst. Evol. Microbiol.">
        <title>The Global Catalogue of Microorganisms (GCM) 10K type strain sequencing project: providing services to taxonomists for standard genome sequencing and annotation.</title>
        <authorList>
            <consortium name="The Broad Institute Genomics Platform"/>
            <consortium name="The Broad Institute Genome Sequencing Center for Infectious Disease"/>
            <person name="Wu L."/>
            <person name="Ma J."/>
        </authorList>
    </citation>
    <scope>NUCLEOTIDE SEQUENCE [LARGE SCALE GENOMIC DNA]</scope>
    <source>
        <strain evidence="3">JCM 17138</strain>
    </source>
</reference>
<evidence type="ECO:0000313" key="3">
    <source>
        <dbReference type="Proteomes" id="UP001501009"/>
    </source>
</evidence>
<protein>
    <recommendedName>
        <fullName evidence="4">Protein phosphatase</fullName>
    </recommendedName>
</protein>
<feature type="region of interest" description="Disordered" evidence="1">
    <location>
        <begin position="769"/>
        <end position="797"/>
    </location>
</feature>
<evidence type="ECO:0000256" key="1">
    <source>
        <dbReference type="SAM" id="MobiDB-lite"/>
    </source>
</evidence>
<feature type="region of interest" description="Disordered" evidence="1">
    <location>
        <begin position="444"/>
        <end position="591"/>
    </location>
</feature>
<gene>
    <name evidence="2" type="ORF">GCM10022403_023560</name>
</gene>
<feature type="compositionally biased region" description="Basic and acidic residues" evidence="1">
    <location>
        <begin position="540"/>
        <end position="591"/>
    </location>
</feature>
<sequence length="864" mass="92340">MGDEAKLIDPSGIPHFIGDLATLDTDVMLLTADAGQFRASGSDVHTEFQGLSAFYAAPEAEQLFATTLPVKQKSDAFADDLEKVTTALSDYSFEVQPLVQKLDALKADATAFVNSVTGDDDWRKDQDKVDHNNDLWHDVNHTVAAFEAAERAAYNKIMALIGGAALSADDGSHGKNTYGYNADDLDHAKETPWGAPVEREYEGWSWLVHQGKQVWDGVWHDGVIGTLHGLGTLFGSDGWGAAGEAWKNLAKLGTATSLTSATLGAWWLIPDDQLPSWLRDSRKVHNQAVKGFVAYDQWKTNPARAAGAFGFNVLTVAGTEGIGSAASGAGKVGAAARTLSVVGKVGRAIDPMTYVGKVGKFAFVKVGDTFSTLKNLHTGKYLDMANVGDRYAPAEHPMPLAERPVSVPDSAIEYVDAKGNPVYLTSDGHVLNADGTLHQHVNQAEVESSAADRAGSDSTPRSTTSGSREPELVGAHASKNSVTHTGRASEQAAGSSARDLGNGAATGERPATGASGASHGSGNGPVAGRGVSGTGPQHGQSHDGATHSTGPDEHNTDRTHGDGAQGERQRELTPAERKAIQDEHVRKANEDPEWRKDHYDILGRRKPNIGLVDGVELPQLAKDPHGHWVAKHNLPSGPSEVRFGSKPLPRGTAPDKVLPTLDRRAAERQAYRDLMNAQRAFEGTPSASNHEALTTAQETYAKQLGDVPPNSKISENLGEDASRLHAIPHEFPGAEAIKLPKTANGAHMFDGAYRIKDDGILIAEDKAPGNDLDWRQGRADPEDPTNPHLGDDGGAAGMRVKQGTLLYLRTIMAEMTKRGGRDAELAREFRNALKTGKLRYVLVKAQEPNGSLYDGVIVEELKIY</sequence>
<feature type="compositionally biased region" description="Gly residues" evidence="1">
    <location>
        <begin position="519"/>
        <end position="533"/>
    </location>
</feature>
<dbReference type="RefSeq" id="WP_275771758.1">
    <property type="nucleotide sequence ID" value="NZ_BAABDE010000013.1"/>
</dbReference>
<feature type="region of interest" description="Disordered" evidence="1">
    <location>
        <begin position="633"/>
        <end position="655"/>
    </location>
</feature>
<dbReference type="CDD" id="cd20739">
    <property type="entry name" value="PoNe_DUF637"/>
    <property type="match status" value="1"/>
</dbReference>
<feature type="compositionally biased region" description="Polar residues" evidence="1">
    <location>
        <begin position="478"/>
        <end position="494"/>
    </location>
</feature>
<accession>A0ABP7HAV6</accession>
<keyword evidence="3" id="KW-1185">Reference proteome</keyword>
<organism evidence="2 3">
    <name type="scientific">Streptomyces coacervatus</name>
    <dbReference type="NCBI Taxonomy" id="647381"/>
    <lineage>
        <taxon>Bacteria</taxon>
        <taxon>Bacillati</taxon>
        <taxon>Actinomycetota</taxon>
        <taxon>Actinomycetes</taxon>
        <taxon>Kitasatosporales</taxon>
        <taxon>Streptomycetaceae</taxon>
        <taxon>Streptomyces</taxon>
    </lineage>
</organism>
<evidence type="ECO:0000313" key="2">
    <source>
        <dbReference type="EMBL" id="GAA3788389.1"/>
    </source>
</evidence>
<comment type="caution">
    <text evidence="2">The sequence shown here is derived from an EMBL/GenBank/DDBJ whole genome shotgun (WGS) entry which is preliminary data.</text>
</comment>
<dbReference type="EMBL" id="BAABDE010000013">
    <property type="protein sequence ID" value="GAA3788389.1"/>
    <property type="molecule type" value="Genomic_DNA"/>
</dbReference>
<dbReference type="Proteomes" id="UP001501009">
    <property type="component" value="Unassembled WGS sequence"/>
</dbReference>
<feature type="compositionally biased region" description="Polar residues" evidence="1">
    <location>
        <begin position="456"/>
        <end position="467"/>
    </location>
</feature>